<name>A0A0A8ZUU0_ARUDO</name>
<dbReference type="AlphaFoldDB" id="A0A0A8ZUU0"/>
<reference evidence="1" key="2">
    <citation type="journal article" date="2015" name="Data Brief">
        <title>Shoot transcriptome of the giant reed, Arundo donax.</title>
        <authorList>
            <person name="Barrero R.A."/>
            <person name="Guerrero F.D."/>
            <person name="Moolhuijzen P."/>
            <person name="Goolsby J.A."/>
            <person name="Tidwell J."/>
            <person name="Bellgard S.E."/>
            <person name="Bellgard M.I."/>
        </authorList>
    </citation>
    <scope>NUCLEOTIDE SEQUENCE</scope>
    <source>
        <tissue evidence="1">Shoot tissue taken approximately 20 cm above the soil surface</tissue>
    </source>
</reference>
<dbReference type="EMBL" id="GBRH01254751">
    <property type="protein sequence ID" value="JAD43144.1"/>
    <property type="molecule type" value="Transcribed_RNA"/>
</dbReference>
<reference evidence="1" key="1">
    <citation type="submission" date="2014-09" db="EMBL/GenBank/DDBJ databases">
        <authorList>
            <person name="Magalhaes I.L.F."/>
            <person name="Oliveira U."/>
            <person name="Santos F.R."/>
            <person name="Vidigal T.H.D.A."/>
            <person name="Brescovit A.D."/>
            <person name="Santos A.J."/>
        </authorList>
    </citation>
    <scope>NUCLEOTIDE SEQUENCE</scope>
    <source>
        <tissue evidence="1">Shoot tissue taken approximately 20 cm above the soil surface</tissue>
    </source>
</reference>
<proteinExistence type="predicted"/>
<accession>A0A0A8ZUU0</accession>
<evidence type="ECO:0000313" key="1">
    <source>
        <dbReference type="EMBL" id="JAD43144.1"/>
    </source>
</evidence>
<sequence length="28" mass="3294">MTIIIQVQNIHGRGKEINTAQPTIYYKY</sequence>
<organism evidence="1">
    <name type="scientific">Arundo donax</name>
    <name type="common">Giant reed</name>
    <name type="synonym">Donax arundinaceus</name>
    <dbReference type="NCBI Taxonomy" id="35708"/>
    <lineage>
        <taxon>Eukaryota</taxon>
        <taxon>Viridiplantae</taxon>
        <taxon>Streptophyta</taxon>
        <taxon>Embryophyta</taxon>
        <taxon>Tracheophyta</taxon>
        <taxon>Spermatophyta</taxon>
        <taxon>Magnoliopsida</taxon>
        <taxon>Liliopsida</taxon>
        <taxon>Poales</taxon>
        <taxon>Poaceae</taxon>
        <taxon>PACMAD clade</taxon>
        <taxon>Arundinoideae</taxon>
        <taxon>Arundineae</taxon>
        <taxon>Arundo</taxon>
    </lineage>
</organism>
<protein>
    <submittedName>
        <fullName evidence="1">Uncharacterized protein</fullName>
    </submittedName>
</protein>